<proteinExistence type="inferred from homology"/>
<gene>
    <name evidence="6" type="primary">slbR_2</name>
    <name evidence="6" type="ORF">GCM10010307_82150</name>
</gene>
<keyword evidence="3" id="KW-0238">DNA-binding</keyword>
<evidence type="ECO:0000313" key="6">
    <source>
        <dbReference type="EMBL" id="GAA2662767.1"/>
    </source>
</evidence>
<feature type="compositionally biased region" description="Basic residues" evidence="5">
    <location>
        <begin position="95"/>
        <end position="108"/>
    </location>
</feature>
<dbReference type="Proteomes" id="UP001500151">
    <property type="component" value="Unassembled WGS sequence"/>
</dbReference>
<accession>A0ABP6ED64</accession>
<comment type="caution">
    <text evidence="6">The sequence shown here is derived from an EMBL/GenBank/DDBJ whole genome shotgun (WGS) entry which is preliminary data.</text>
</comment>
<evidence type="ECO:0000256" key="2">
    <source>
        <dbReference type="ARBA" id="ARBA00023015"/>
    </source>
</evidence>
<feature type="compositionally biased region" description="Polar residues" evidence="5">
    <location>
        <begin position="180"/>
        <end position="192"/>
    </location>
</feature>
<dbReference type="Pfam" id="PF03965">
    <property type="entry name" value="Penicillinase_R"/>
    <property type="match status" value="1"/>
</dbReference>
<dbReference type="InterPro" id="IPR036388">
    <property type="entry name" value="WH-like_DNA-bd_sf"/>
</dbReference>
<keyword evidence="4" id="KW-0804">Transcription</keyword>
<evidence type="ECO:0000256" key="4">
    <source>
        <dbReference type="ARBA" id="ARBA00023163"/>
    </source>
</evidence>
<evidence type="ECO:0000256" key="5">
    <source>
        <dbReference type="SAM" id="MobiDB-lite"/>
    </source>
</evidence>
<keyword evidence="7" id="KW-1185">Reference proteome</keyword>
<feature type="compositionally biased region" description="Polar residues" evidence="5">
    <location>
        <begin position="134"/>
        <end position="150"/>
    </location>
</feature>
<name>A0ABP6ED64_9ACTN</name>
<protein>
    <submittedName>
        <fullName evidence="6">Gamma-butyrolactone-binding regulator SlbR</fullName>
    </submittedName>
</protein>
<comment type="similarity">
    <text evidence="1">Belongs to the BlaI transcriptional regulatory family.</text>
</comment>
<evidence type="ECO:0000313" key="7">
    <source>
        <dbReference type="Proteomes" id="UP001500151"/>
    </source>
</evidence>
<dbReference type="Gene3D" id="1.10.10.10">
    <property type="entry name" value="Winged helix-like DNA-binding domain superfamily/Winged helix DNA-binding domain"/>
    <property type="match status" value="1"/>
</dbReference>
<dbReference type="RefSeq" id="WP_344396622.1">
    <property type="nucleotide sequence ID" value="NZ_BAAASJ010000122.1"/>
</dbReference>
<sequence length="208" mass="22159">MSEVESATTELKTQYAAQVAADLERNAKDQERIGAEVSVLQEQLLALQRDHALLVNLQQALSGESPADASPGSHETVTEAPSVPRQASAEPTQARQKKAAAPKPRKTSAKSPDTKAPTTGAKQPTLVELIRNHLGQQSEPRSSAEISTALAQAHPDRDIKPKVVRTTVEGLVAKGHVQRTKQGSSVYYTASETAPADTSPEQKDLVTA</sequence>
<organism evidence="6 7">
    <name type="scientific">Streptomyces vastus</name>
    <dbReference type="NCBI Taxonomy" id="285451"/>
    <lineage>
        <taxon>Bacteria</taxon>
        <taxon>Bacillati</taxon>
        <taxon>Actinomycetota</taxon>
        <taxon>Actinomycetes</taxon>
        <taxon>Kitasatosporales</taxon>
        <taxon>Streptomycetaceae</taxon>
        <taxon>Streptomyces</taxon>
    </lineage>
</organism>
<dbReference type="EMBL" id="BAAASJ010000122">
    <property type="protein sequence ID" value="GAA2662767.1"/>
    <property type="molecule type" value="Genomic_DNA"/>
</dbReference>
<evidence type="ECO:0000256" key="3">
    <source>
        <dbReference type="ARBA" id="ARBA00023125"/>
    </source>
</evidence>
<evidence type="ECO:0000256" key="1">
    <source>
        <dbReference type="ARBA" id="ARBA00011046"/>
    </source>
</evidence>
<dbReference type="InterPro" id="IPR005650">
    <property type="entry name" value="BlaI_family"/>
</dbReference>
<feature type="region of interest" description="Disordered" evidence="5">
    <location>
        <begin position="63"/>
        <end position="161"/>
    </location>
</feature>
<reference evidence="7" key="1">
    <citation type="journal article" date="2019" name="Int. J. Syst. Evol. Microbiol.">
        <title>The Global Catalogue of Microorganisms (GCM) 10K type strain sequencing project: providing services to taxonomists for standard genome sequencing and annotation.</title>
        <authorList>
            <consortium name="The Broad Institute Genomics Platform"/>
            <consortium name="The Broad Institute Genome Sequencing Center for Infectious Disease"/>
            <person name="Wu L."/>
            <person name="Ma J."/>
        </authorList>
    </citation>
    <scope>NUCLEOTIDE SEQUENCE [LARGE SCALE GENOMIC DNA]</scope>
    <source>
        <strain evidence="7">JCM 4524</strain>
    </source>
</reference>
<dbReference type="InterPro" id="IPR036390">
    <property type="entry name" value="WH_DNA-bd_sf"/>
</dbReference>
<keyword evidence="2" id="KW-0805">Transcription regulation</keyword>
<feature type="region of interest" description="Disordered" evidence="5">
    <location>
        <begin position="175"/>
        <end position="208"/>
    </location>
</feature>
<dbReference type="SUPFAM" id="SSF46785">
    <property type="entry name" value="Winged helix' DNA-binding domain"/>
    <property type="match status" value="1"/>
</dbReference>